<name>A0A977KW41_9CYAN</name>
<dbReference type="Gene3D" id="3.90.550.10">
    <property type="entry name" value="Spore Coat Polysaccharide Biosynthesis Protein SpsA, Chain A"/>
    <property type="match status" value="1"/>
</dbReference>
<dbReference type="Proteomes" id="UP001065613">
    <property type="component" value="Chromosome"/>
</dbReference>
<dbReference type="InterPro" id="IPR029044">
    <property type="entry name" value="Nucleotide-diphossugar_trans"/>
</dbReference>
<dbReference type="GO" id="GO:0016757">
    <property type="term" value="F:glycosyltransferase activity"/>
    <property type="evidence" value="ECO:0007669"/>
    <property type="project" value="UniProtKB-KW"/>
</dbReference>
<reference evidence="5" key="1">
    <citation type="submission" date="2021-04" db="EMBL/GenBank/DDBJ databases">
        <title>Genome sequence of Woronichinia naegeliana from Washington state freshwater lake bloom.</title>
        <authorList>
            <person name="Dreher T.W."/>
        </authorList>
    </citation>
    <scope>NUCLEOTIDE SEQUENCE</scope>
    <source>
        <strain evidence="5">WA131</strain>
    </source>
</reference>
<sequence length="328" mass="37726">MVNQPLISVISCFYNRSNSVQPSVDSLLNQTYSNIEVILVNDGSTDNTLEKLAAYQDPRVRLITHDNKGFVRALCNAISLSQGELIAIHGSGDISLPQRIERQVELLIKNPDVGVVGCHIKYFNIVQNQWVFIRRIVNPDQFSQLIRGNIFLHGEIMFRRTCYERVGGYREFFEFSQDYDLWLRMAPITRFEIVPEVLYQSERIEDSVTKIPSKAKKQALLSEFAIVCALTRKNQGFDPLERDGIEAFKSFVDSSGKIHYRLRSLASRYLADNQFESSKELMTEAVSLNPSVFNKFILAAIIIAQKKNLRKPIKLIFQWRSKLLNLRK</sequence>
<dbReference type="PANTHER" id="PTHR43685">
    <property type="entry name" value="GLYCOSYLTRANSFERASE"/>
    <property type="match status" value="1"/>
</dbReference>
<evidence type="ECO:0000256" key="3">
    <source>
        <dbReference type="ARBA" id="ARBA00022679"/>
    </source>
</evidence>
<accession>A0A977KW41</accession>
<dbReference type="InterPro" id="IPR001173">
    <property type="entry name" value="Glyco_trans_2-like"/>
</dbReference>
<evidence type="ECO:0000313" key="5">
    <source>
        <dbReference type="EMBL" id="UXE60989.1"/>
    </source>
</evidence>
<gene>
    <name evidence="5" type="ORF">KA717_37180</name>
</gene>
<evidence type="ECO:0000256" key="1">
    <source>
        <dbReference type="ARBA" id="ARBA00006739"/>
    </source>
</evidence>
<keyword evidence="3 5" id="KW-0808">Transferase</keyword>
<dbReference type="AlphaFoldDB" id="A0A977KW41"/>
<evidence type="ECO:0000259" key="4">
    <source>
        <dbReference type="Pfam" id="PF00535"/>
    </source>
</evidence>
<dbReference type="SUPFAM" id="SSF53448">
    <property type="entry name" value="Nucleotide-diphospho-sugar transferases"/>
    <property type="match status" value="1"/>
</dbReference>
<protein>
    <submittedName>
        <fullName evidence="5">Glycosyltransferase</fullName>
        <ecNumber evidence="5">2.4.-.-</ecNumber>
    </submittedName>
</protein>
<dbReference type="EC" id="2.4.-.-" evidence="5"/>
<feature type="domain" description="Glycosyltransferase 2-like" evidence="4">
    <location>
        <begin position="8"/>
        <end position="134"/>
    </location>
</feature>
<evidence type="ECO:0000256" key="2">
    <source>
        <dbReference type="ARBA" id="ARBA00022676"/>
    </source>
</evidence>
<proteinExistence type="inferred from homology"/>
<dbReference type="InterPro" id="IPR050834">
    <property type="entry name" value="Glycosyltransf_2"/>
</dbReference>
<dbReference type="PANTHER" id="PTHR43685:SF5">
    <property type="entry name" value="GLYCOSYLTRANSFERASE EPSE-RELATED"/>
    <property type="match status" value="1"/>
</dbReference>
<keyword evidence="2 5" id="KW-0328">Glycosyltransferase</keyword>
<dbReference type="Pfam" id="PF00535">
    <property type="entry name" value="Glycos_transf_2"/>
    <property type="match status" value="1"/>
</dbReference>
<dbReference type="EMBL" id="CP073041">
    <property type="protein sequence ID" value="UXE60989.1"/>
    <property type="molecule type" value="Genomic_DNA"/>
</dbReference>
<comment type="similarity">
    <text evidence="1">Belongs to the glycosyltransferase 2 family.</text>
</comment>
<organism evidence="5">
    <name type="scientific">Woronichinia naegeliana WA131</name>
    <dbReference type="NCBI Taxonomy" id="2824559"/>
    <lineage>
        <taxon>Bacteria</taxon>
        <taxon>Bacillati</taxon>
        <taxon>Cyanobacteriota</taxon>
        <taxon>Cyanophyceae</taxon>
        <taxon>Synechococcales</taxon>
        <taxon>Coelosphaeriaceae</taxon>
        <taxon>Woronichinia</taxon>
    </lineage>
</organism>
<dbReference type="KEGG" id="wna:KA717_37180"/>